<evidence type="ECO:0000313" key="1">
    <source>
        <dbReference type="EMBL" id="KAI8540904.1"/>
    </source>
</evidence>
<organism evidence="1 2">
    <name type="scientific">Rhododendron molle</name>
    <name type="common">Chinese azalea</name>
    <name type="synonym">Azalea mollis</name>
    <dbReference type="NCBI Taxonomy" id="49168"/>
    <lineage>
        <taxon>Eukaryota</taxon>
        <taxon>Viridiplantae</taxon>
        <taxon>Streptophyta</taxon>
        <taxon>Embryophyta</taxon>
        <taxon>Tracheophyta</taxon>
        <taxon>Spermatophyta</taxon>
        <taxon>Magnoliopsida</taxon>
        <taxon>eudicotyledons</taxon>
        <taxon>Gunneridae</taxon>
        <taxon>Pentapetalae</taxon>
        <taxon>asterids</taxon>
        <taxon>Ericales</taxon>
        <taxon>Ericaceae</taxon>
        <taxon>Ericoideae</taxon>
        <taxon>Rhodoreae</taxon>
        <taxon>Rhododendron</taxon>
    </lineage>
</organism>
<accession>A0ACC0MJX2</accession>
<dbReference type="EMBL" id="CM046395">
    <property type="protein sequence ID" value="KAI8540904.1"/>
    <property type="molecule type" value="Genomic_DNA"/>
</dbReference>
<comment type="caution">
    <text evidence="1">The sequence shown here is derived from an EMBL/GenBank/DDBJ whole genome shotgun (WGS) entry which is preliminary data.</text>
</comment>
<name>A0ACC0MJX2_RHOML</name>
<protein>
    <submittedName>
        <fullName evidence="1">Uncharacterized protein</fullName>
    </submittedName>
</protein>
<sequence length="325" mass="35067">MALCNSKPPTHFQIQHSQPILFLNFLRLITIFFLILLFPFANSVSFNFTSFNPNDQRIFYQGDAIAASGVIMLTFSENKQGTTIHGSIGRATYAQAIHLWDSETGNLTDFNTQFSFNINSVNLSTYGGDGLAFFLSPFNVTIPKNSSGGYLGLFDGSLAFNHTNNQIVAVEFDTFGNTWDPSPNHVGIDINSIVSVASVTWNTSIQNGTTANAWVNYNSTSTTLSVYLSYADNPVFPGNYSLSYVVDLRKVLPEWVSVGFSAATGASIETHNLVSWTFNSTLGGSNNPTLGPPPSTSTGPSTGTGHKMIPRLVVGLAVIIGTLSC</sequence>
<dbReference type="Proteomes" id="UP001062846">
    <property type="component" value="Chromosome 8"/>
</dbReference>
<keyword evidence="2" id="KW-1185">Reference proteome</keyword>
<evidence type="ECO:0000313" key="2">
    <source>
        <dbReference type="Proteomes" id="UP001062846"/>
    </source>
</evidence>
<reference evidence="1" key="1">
    <citation type="submission" date="2022-02" db="EMBL/GenBank/DDBJ databases">
        <title>Plant Genome Project.</title>
        <authorList>
            <person name="Zhang R.-G."/>
        </authorList>
    </citation>
    <scope>NUCLEOTIDE SEQUENCE</scope>
    <source>
        <strain evidence="1">AT1</strain>
    </source>
</reference>
<proteinExistence type="predicted"/>
<gene>
    <name evidence="1" type="ORF">RHMOL_Rhmol08G0021600</name>
</gene>